<keyword evidence="2 3" id="KW-0808">Transferase</keyword>
<dbReference type="EMBL" id="WJXA01000002">
    <property type="protein sequence ID" value="KAF7151797.1"/>
    <property type="molecule type" value="Genomic_DNA"/>
</dbReference>
<comment type="catalytic activity">
    <reaction evidence="3">
        <text>an alpha-D-Man-(1-&gt;3)-beta-D-Man-(1-&gt;4)-beta-D-GlcNAc-(1-&gt;4)-alpha-D-GlcNAc-diphospho-di-trans,poly-cis-dolichol + GDP-alpha-D-mannose = an alpha-D-Man-(1-&gt;3)-[alpha-D-Man-(1-&gt;6)]-beta-D-Man-(1-&gt;4)-beta-D-GlcNAc-(1-&gt;4)-alpha-D-GlcNAc-diphospho-di-trans,poly-cis-dolichol + GDP + H(+)</text>
        <dbReference type="Rhea" id="RHEA:29519"/>
        <dbReference type="Rhea" id="RHEA-COMP:19513"/>
        <dbReference type="Rhea" id="RHEA-COMP:19515"/>
        <dbReference type="ChEBI" id="CHEBI:15378"/>
        <dbReference type="ChEBI" id="CHEBI:57527"/>
        <dbReference type="ChEBI" id="CHEBI:58189"/>
        <dbReference type="ChEBI" id="CHEBI:132510"/>
        <dbReference type="ChEBI" id="CHEBI:132511"/>
        <dbReference type="EC" id="2.4.1.257"/>
    </reaction>
    <physiologicalReaction direction="left-to-right" evidence="3">
        <dbReference type="Rhea" id="RHEA:29520"/>
    </physiologicalReaction>
</comment>
<dbReference type="PANTHER" id="PTHR45918:SF1">
    <property type="entry name" value="ALPHA-1,3_1,6-MANNOSYLTRANSFERASE ALG2"/>
    <property type="match status" value="1"/>
</dbReference>
<dbReference type="PANTHER" id="PTHR45918">
    <property type="entry name" value="ALPHA-1,3/1,6-MANNOSYLTRANSFERASE ALG2"/>
    <property type="match status" value="1"/>
</dbReference>
<evidence type="ECO:0000313" key="5">
    <source>
        <dbReference type="EMBL" id="KAF7151797.1"/>
    </source>
</evidence>
<dbReference type="InterPro" id="IPR001296">
    <property type="entry name" value="Glyco_trans_1"/>
</dbReference>
<comment type="similarity">
    <text evidence="3">Belongs to the glycosyltransferase group 1 family.</text>
</comment>
<comment type="pathway">
    <text evidence="3">Protein modification; protein glycosylation.</text>
</comment>
<comment type="subcellular location">
    <subcellularLocation>
        <location evidence="3">Endoplasmic reticulum membrane</location>
        <topology evidence="3">Single-pass membrane protein</topology>
    </subcellularLocation>
</comment>
<sequence>MLIQNKSGELCHLKELPHGHLKELPHGPTSHNKSQGENAGWHCYQSNTKLDGIRCDCCKETLALAEFDSLIVEAKSNNHLRIHISSPASSLFQCLVDSWSKHDGSECTRAHPVEVDGGDPNDDADKKEIQMMIHATNSVGVFYAVAILGLFICRQSTANNPELPGGRLKKYVRNVLDHVKETDREISFRLACIKIFKCKGSLSANAIIILSFALQKFPSGDFLQVLWHAYKPVIACNSGGPVETIKNGVMGFLCDPSPQEFSSAMEKFIRDPQMAERMGFEAQQHVVESFSTKVFGQRLNQILLDIAREKED</sequence>
<dbReference type="UniPathway" id="UPA00378"/>
<evidence type="ECO:0000256" key="3">
    <source>
        <dbReference type="RuleBase" id="RU367136"/>
    </source>
</evidence>
<dbReference type="OrthoDB" id="448893at2759"/>
<comment type="caution">
    <text evidence="5">The sequence shown here is derived from an EMBL/GenBank/DDBJ whole genome shotgun (WGS) entry which is preliminary data.</text>
</comment>
<dbReference type="Pfam" id="PF00534">
    <property type="entry name" value="Glycos_transf_1"/>
    <property type="match status" value="1"/>
</dbReference>
<evidence type="ECO:0000256" key="1">
    <source>
        <dbReference type="ARBA" id="ARBA00022676"/>
    </source>
</evidence>
<comment type="catalytic activity">
    <reaction evidence="3">
        <text>a beta-D-Man-(1-&gt;4)-beta-D-GlcNAc-(1-&gt;4)-alpha-D-GlcNAc-diphospho-di-trans,poly-cis-dolichol + GDP-alpha-D-mannose = an alpha-D-Man-(1-&gt;3)-beta-D-Man-(1-&gt;4)-beta-D-GlcNAc-(1-&gt;4)-alpha-D-GlcNAc-diphospho-di-trans,poly-cis-dolichol + GDP + H(+)</text>
        <dbReference type="Rhea" id="RHEA:29515"/>
        <dbReference type="Rhea" id="RHEA-COMP:19511"/>
        <dbReference type="Rhea" id="RHEA-COMP:19513"/>
        <dbReference type="ChEBI" id="CHEBI:15378"/>
        <dbReference type="ChEBI" id="CHEBI:57527"/>
        <dbReference type="ChEBI" id="CHEBI:58189"/>
        <dbReference type="ChEBI" id="CHEBI:58472"/>
        <dbReference type="ChEBI" id="CHEBI:132510"/>
        <dbReference type="EC" id="2.4.1.132"/>
    </reaction>
    <physiologicalReaction direction="left-to-right" evidence="3">
        <dbReference type="Rhea" id="RHEA:29516"/>
    </physiologicalReaction>
</comment>
<comment type="function">
    <text evidence="3">Mannosylates Man(2)GlcNAc(2)-dolichol diphosphate and Man(1)GlcNAc(2)-dolichol diphosphate to form Man(3)GlcNAc(2)-dolichol diphosphate.</text>
</comment>
<reference evidence="5" key="1">
    <citation type="submission" date="2019-11" db="EMBL/GenBank/DDBJ databases">
        <authorList>
            <person name="Liu Y."/>
            <person name="Hou J."/>
            <person name="Li T.-Q."/>
            <person name="Guan C.-H."/>
            <person name="Wu X."/>
            <person name="Wu H.-Z."/>
            <person name="Ling F."/>
            <person name="Zhang R."/>
            <person name="Shi X.-G."/>
            <person name="Ren J.-P."/>
            <person name="Chen E.-F."/>
            <person name="Sun J.-M."/>
        </authorList>
    </citation>
    <scope>NUCLEOTIDE SEQUENCE</scope>
    <source>
        <strain evidence="5">Adult_tree_wgs_1</strain>
        <tissue evidence="5">Leaves</tissue>
    </source>
</reference>
<dbReference type="SUPFAM" id="SSF53756">
    <property type="entry name" value="UDP-Glycosyltransferase/glycogen phosphorylase"/>
    <property type="match status" value="1"/>
</dbReference>
<dbReference type="InterPro" id="IPR027054">
    <property type="entry name" value="ALG2"/>
</dbReference>
<dbReference type="Gene3D" id="3.40.50.2000">
    <property type="entry name" value="Glycogen Phosphorylase B"/>
    <property type="match status" value="1"/>
</dbReference>
<organism evidence="5 6">
    <name type="scientific">Rhododendron simsii</name>
    <name type="common">Sims's rhododendron</name>
    <dbReference type="NCBI Taxonomy" id="118357"/>
    <lineage>
        <taxon>Eukaryota</taxon>
        <taxon>Viridiplantae</taxon>
        <taxon>Streptophyta</taxon>
        <taxon>Embryophyta</taxon>
        <taxon>Tracheophyta</taxon>
        <taxon>Spermatophyta</taxon>
        <taxon>Magnoliopsida</taxon>
        <taxon>eudicotyledons</taxon>
        <taxon>Gunneridae</taxon>
        <taxon>Pentapetalae</taxon>
        <taxon>asterids</taxon>
        <taxon>Ericales</taxon>
        <taxon>Ericaceae</taxon>
        <taxon>Ericoideae</taxon>
        <taxon>Rhodoreae</taxon>
        <taxon>Rhododendron</taxon>
    </lineage>
</organism>
<dbReference type="GO" id="GO:0004378">
    <property type="term" value="F:GDP-Man:Man(1)GlcNAc(2)-PP-Dol alpha-1,3-mannosyltransferase activity"/>
    <property type="evidence" value="ECO:0007669"/>
    <property type="project" value="UniProtKB-UniRule"/>
</dbReference>
<name>A0A834LV53_RHOSS</name>
<keyword evidence="1 3" id="KW-0328">Glycosyltransferase</keyword>
<dbReference type="Proteomes" id="UP000626092">
    <property type="component" value="Unassembled WGS sequence"/>
</dbReference>
<dbReference type="AlphaFoldDB" id="A0A834LV53"/>
<feature type="domain" description="Glycosyl transferase family 1" evidence="4">
    <location>
        <begin position="231"/>
        <end position="284"/>
    </location>
</feature>
<evidence type="ECO:0000256" key="2">
    <source>
        <dbReference type="ARBA" id="ARBA00022679"/>
    </source>
</evidence>
<gene>
    <name evidence="5" type="ORF">RHSIM_Rhsim02G0051400</name>
</gene>
<dbReference type="GO" id="GO:0005789">
    <property type="term" value="C:endoplasmic reticulum membrane"/>
    <property type="evidence" value="ECO:0007669"/>
    <property type="project" value="UniProtKB-SubCell"/>
</dbReference>
<proteinExistence type="inferred from homology"/>
<evidence type="ECO:0000313" key="6">
    <source>
        <dbReference type="Proteomes" id="UP000626092"/>
    </source>
</evidence>
<evidence type="ECO:0000259" key="4">
    <source>
        <dbReference type="Pfam" id="PF00534"/>
    </source>
</evidence>
<protein>
    <recommendedName>
        <fullName evidence="3">Alpha-1,3/1,6-mannosyltransferase ALG2</fullName>
        <ecNumber evidence="3">2.4.1.132</ecNumber>
        <ecNumber evidence="3">2.4.1.257</ecNumber>
    </recommendedName>
    <alternativeName>
        <fullName evidence="3">GDP-Man:Man(1)GlcNAc(2)-PP-Dol alpha-1,3-mannosyltransferase</fullName>
    </alternativeName>
</protein>
<accession>A0A834LV53</accession>
<keyword evidence="6" id="KW-1185">Reference proteome</keyword>
<dbReference type="EC" id="2.4.1.257" evidence="3"/>
<dbReference type="GO" id="GO:0102704">
    <property type="term" value="F:GDP-Man:Man(2)GlcNAc(2)-PP-Dol alpha-1,6-mannosyltransferase activity"/>
    <property type="evidence" value="ECO:0007669"/>
    <property type="project" value="UniProtKB-UniRule"/>
</dbReference>
<dbReference type="EC" id="2.4.1.132" evidence="3"/>